<evidence type="ECO:0000259" key="2">
    <source>
        <dbReference type="PROSITE" id="PS51898"/>
    </source>
</evidence>
<accession>S2WH76</accession>
<dbReference type="GO" id="GO:0006310">
    <property type="term" value="P:DNA recombination"/>
    <property type="evidence" value="ECO:0007669"/>
    <property type="project" value="UniProtKB-KW"/>
</dbReference>
<comment type="caution">
    <text evidence="3">The sequence shown here is derived from an EMBL/GenBank/DDBJ whole genome shotgun (WGS) entry which is preliminary data.</text>
</comment>
<evidence type="ECO:0000313" key="4">
    <source>
        <dbReference type="Proteomes" id="UP000014417"/>
    </source>
</evidence>
<dbReference type="PANTHER" id="PTHR30349">
    <property type="entry name" value="PHAGE INTEGRASE-RELATED"/>
    <property type="match status" value="1"/>
</dbReference>
<dbReference type="GO" id="GO:0003677">
    <property type="term" value="F:DNA binding"/>
    <property type="evidence" value="ECO:0007669"/>
    <property type="project" value="InterPro"/>
</dbReference>
<dbReference type="Gene3D" id="1.10.443.10">
    <property type="entry name" value="Intergrase catalytic core"/>
    <property type="match status" value="1"/>
</dbReference>
<dbReference type="EMBL" id="AGZR01000009">
    <property type="protein sequence ID" value="EPD32012.1"/>
    <property type="molecule type" value="Genomic_DNA"/>
</dbReference>
<keyword evidence="1" id="KW-0233">DNA recombination</keyword>
<protein>
    <recommendedName>
        <fullName evidence="2">Tyr recombinase domain-containing protein</fullName>
    </recommendedName>
</protein>
<dbReference type="InterPro" id="IPR011010">
    <property type="entry name" value="DNA_brk_join_enz"/>
</dbReference>
<proteinExistence type="predicted"/>
<evidence type="ECO:0000313" key="3">
    <source>
        <dbReference type="EMBL" id="EPD32012.1"/>
    </source>
</evidence>
<dbReference type="SUPFAM" id="SSF56349">
    <property type="entry name" value="DNA breaking-rejoining enzymes"/>
    <property type="match status" value="1"/>
</dbReference>
<dbReference type="PROSITE" id="PS51898">
    <property type="entry name" value="TYR_RECOMBINASE"/>
    <property type="match status" value="1"/>
</dbReference>
<evidence type="ECO:0000256" key="1">
    <source>
        <dbReference type="ARBA" id="ARBA00023172"/>
    </source>
</evidence>
<dbReference type="PANTHER" id="PTHR30349:SF64">
    <property type="entry name" value="PROPHAGE INTEGRASE INTD-RELATED"/>
    <property type="match status" value="1"/>
</dbReference>
<feature type="domain" description="Tyr recombinase" evidence="2">
    <location>
        <begin position="103"/>
        <end position="270"/>
    </location>
</feature>
<name>S2WH76_9ACTN</name>
<sequence>MKDVRSKSVPHGWDIPLSQWEQSLIVVGMKLSSVKMCLSRVAQMARAMDCKPEDVSLEKLSTWLASKKWKQETRRGFYSSIRCWWKWFSNNEIADNLPHIKSATPCPRPAPDNVVLEAKADADQRVGLMLTLALTTGARCCEICRVNVQDLDEDLLGPLLILHGKGDKPRHVPISAELAAIIKLRSEPVTGWLFPGNINGHLSAKWVSKLISNSLPGHWSAHTLRHRFATRAYAASEDILAVSRLLGHSSVATTQRYVATDAAHLRTVAKLAA</sequence>
<gene>
    <name evidence="3" type="ORF">HMPREF9306_01574</name>
</gene>
<dbReference type="InterPro" id="IPR050090">
    <property type="entry name" value="Tyrosine_recombinase_XerCD"/>
</dbReference>
<dbReference type="GO" id="GO:0015074">
    <property type="term" value="P:DNA integration"/>
    <property type="evidence" value="ECO:0007669"/>
    <property type="project" value="InterPro"/>
</dbReference>
<dbReference type="Pfam" id="PF00589">
    <property type="entry name" value="Phage_integrase"/>
    <property type="match status" value="1"/>
</dbReference>
<dbReference type="InterPro" id="IPR002104">
    <property type="entry name" value="Integrase_catalytic"/>
</dbReference>
<keyword evidence="4" id="KW-1185">Reference proteome</keyword>
<dbReference type="HOGENOM" id="CLU_027562_9_7_11"/>
<organism evidence="3 4">
    <name type="scientific">Propionimicrobium lymphophilum ACS-093-V-SCH5</name>
    <dbReference type="NCBI Taxonomy" id="883161"/>
    <lineage>
        <taxon>Bacteria</taxon>
        <taxon>Bacillati</taxon>
        <taxon>Actinomycetota</taxon>
        <taxon>Actinomycetes</taxon>
        <taxon>Propionibacteriales</taxon>
        <taxon>Propionibacteriaceae</taxon>
        <taxon>Propionimicrobium</taxon>
    </lineage>
</organism>
<reference evidence="3 4" key="1">
    <citation type="submission" date="2013-04" db="EMBL/GenBank/DDBJ databases">
        <title>The Genome Sequence of Propionimicrobium lymphophilum ACS-093-V-SCH5.</title>
        <authorList>
            <consortium name="The Broad Institute Genomics Platform"/>
            <person name="Earl A."/>
            <person name="Ward D."/>
            <person name="Feldgarden M."/>
            <person name="Gevers D."/>
            <person name="Saerens B."/>
            <person name="Vaneechoutte M."/>
            <person name="Walker B."/>
            <person name="Young S."/>
            <person name="Zeng Q."/>
            <person name="Gargeya S."/>
            <person name="Fitzgerald M."/>
            <person name="Haas B."/>
            <person name="Abouelleil A."/>
            <person name="Allen A.W."/>
            <person name="Alvarado L."/>
            <person name="Arachchi H.M."/>
            <person name="Berlin A.M."/>
            <person name="Chapman S.B."/>
            <person name="Gainer-Dewar J."/>
            <person name="Goldberg J."/>
            <person name="Griggs A."/>
            <person name="Gujja S."/>
            <person name="Hansen M."/>
            <person name="Howarth C."/>
            <person name="Imamovic A."/>
            <person name="Ireland A."/>
            <person name="Larimer J."/>
            <person name="McCowan C."/>
            <person name="Murphy C."/>
            <person name="Pearson M."/>
            <person name="Poon T.W."/>
            <person name="Priest M."/>
            <person name="Roberts A."/>
            <person name="Saif S."/>
            <person name="Shea T."/>
            <person name="Sisk P."/>
            <person name="Sykes S."/>
            <person name="Wortman J."/>
            <person name="Nusbaum C."/>
            <person name="Birren B."/>
        </authorList>
    </citation>
    <scope>NUCLEOTIDE SEQUENCE [LARGE SCALE GENOMIC DNA]</scope>
    <source>
        <strain evidence="3 4">ACS-093-V-SCH5</strain>
    </source>
</reference>
<dbReference type="AlphaFoldDB" id="S2WH76"/>
<dbReference type="InterPro" id="IPR013762">
    <property type="entry name" value="Integrase-like_cat_sf"/>
</dbReference>
<dbReference type="Proteomes" id="UP000014417">
    <property type="component" value="Unassembled WGS sequence"/>
</dbReference>
<dbReference type="STRING" id="883161.HMPREF9306_01574"/>